<dbReference type="RefSeq" id="WP_171094237.1">
    <property type="nucleotide sequence ID" value="NZ_CP053069.1"/>
</dbReference>
<dbReference type="GO" id="GO:0043190">
    <property type="term" value="C:ATP-binding cassette (ABC) transporter complex"/>
    <property type="evidence" value="ECO:0007669"/>
    <property type="project" value="InterPro"/>
</dbReference>
<reference evidence="4 5" key="1">
    <citation type="submission" date="2020-04" db="EMBL/GenBank/DDBJ databases">
        <title>Usitatibacter rugosus gen. nov., sp. nov. and Usitatibacter palustris sp. nov., novel members of Usitatibacteraceae fam. nov. within the order Nitrosomonadales isolated from soil.</title>
        <authorList>
            <person name="Huber K.J."/>
            <person name="Neumann-Schaal M."/>
            <person name="Geppert A."/>
            <person name="Luckner M."/>
            <person name="Wanner G."/>
            <person name="Overmann J."/>
        </authorList>
    </citation>
    <scope>NUCLEOTIDE SEQUENCE [LARGE SCALE GENOMIC DNA]</scope>
    <source>
        <strain evidence="4 5">0125_3</strain>
    </source>
</reference>
<dbReference type="Pfam" id="PF12974">
    <property type="entry name" value="Phosphonate-bd"/>
    <property type="match status" value="1"/>
</dbReference>
<comment type="similarity">
    <text evidence="1">Belongs to the phosphate/phosphite/phosphonate binding protein family.</text>
</comment>
<feature type="signal peptide" evidence="3">
    <location>
        <begin position="1"/>
        <end position="19"/>
    </location>
</feature>
<proteinExistence type="inferred from homology"/>
<evidence type="ECO:0000313" key="4">
    <source>
        <dbReference type="EMBL" id="QJR12219.1"/>
    </source>
</evidence>
<dbReference type="PANTHER" id="PTHR35841">
    <property type="entry name" value="PHOSPHONATES-BINDING PERIPLASMIC PROTEIN"/>
    <property type="match status" value="1"/>
</dbReference>
<feature type="chain" id="PRO_5026685298" description="Phosphonate transport system substrate-binding protein" evidence="3">
    <location>
        <begin position="20"/>
        <end position="333"/>
    </location>
</feature>
<evidence type="ECO:0000313" key="5">
    <source>
        <dbReference type="Proteomes" id="UP000501534"/>
    </source>
</evidence>
<dbReference type="AlphaFoldDB" id="A0A6M4GY91"/>
<dbReference type="KEGG" id="uru:DSM104443_03304"/>
<dbReference type="InterPro" id="IPR005770">
    <property type="entry name" value="PhnD"/>
</dbReference>
<dbReference type="GO" id="GO:0055085">
    <property type="term" value="P:transmembrane transport"/>
    <property type="evidence" value="ECO:0007669"/>
    <property type="project" value="InterPro"/>
</dbReference>
<gene>
    <name evidence="4" type="ORF">DSM104443_03304</name>
</gene>
<protein>
    <recommendedName>
        <fullName evidence="6">Phosphonate transport system substrate-binding protein</fullName>
    </recommendedName>
</protein>
<keyword evidence="5" id="KW-1185">Reference proteome</keyword>
<dbReference type="EMBL" id="CP053069">
    <property type="protein sequence ID" value="QJR12219.1"/>
    <property type="molecule type" value="Genomic_DNA"/>
</dbReference>
<accession>A0A6M4GY91</accession>
<keyword evidence="2 3" id="KW-0732">Signal</keyword>
<organism evidence="4 5">
    <name type="scientific">Usitatibacter rugosus</name>
    <dbReference type="NCBI Taxonomy" id="2732067"/>
    <lineage>
        <taxon>Bacteria</taxon>
        <taxon>Pseudomonadati</taxon>
        <taxon>Pseudomonadota</taxon>
        <taxon>Betaproteobacteria</taxon>
        <taxon>Nitrosomonadales</taxon>
        <taxon>Usitatibacteraceae</taxon>
        <taxon>Usitatibacter</taxon>
    </lineage>
</organism>
<dbReference type="PANTHER" id="PTHR35841:SF1">
    <property type="entry name" value="PHOSPHONATES-BINDING PERIPLASMIC PROTEIN"/>
    <property type="match status" value="1"/>
</dbReference>
<dbReference type="Proteomes" id="UP000501534">
    <property type="component" value="Chromosome"/>
</dbReference>
<dbReference type="Gene3D" id="3.40.190.10">
    <property type="entry name" value="Periplasmic binding protein-like II"/>
    <property type="match status" value="2"/>
</dbReference>
<evidence type="ECO:0000256" key="3">
    <source>
        <dbReference type="SAM" id="SignalP"/>
    </source>
</evidence>
<evidence type="ECO:0000256" key="1">
    <source>
        <dbReference type="ARBA" id="ARBA00007162"/>
    </source>
</evidence>
<dbReference type="NCBIfam" id="TIGR01098">
    <property type="entry name" value="3A0109s03R"/>
    <property type="match status" value="1"/>
</dbReference>
<name>A0A6M4GY91_9PROT</name>
<sequence>MKLRIALASLLLATLPAVAQDACKSRGDLDTPFCDENGDLLADTPRDPKRVKDPDTLFFTNSPLDDPAVYNKLLQPYVDHLAQCTGKKVRYYDVYSAAASIEAMRSGRMHLGTMSSGDTAFAVNVAGAIPFGIRGDASGPQGYQLWMIVKKASPYQKLSDLKGKRIAHTSPSSNSGNLAPRSLFPAEGLVPDKDYTVVFSGKHENSIMGVASGDYDAAPIAHDLLVRMAERGVVKMDDFRIIWKSANFAPGGVSMAHDLAPALQEKIKSCSYAFRYPPEMQKGFQGADRWLPIDYKKDWEIVRKVAADSGLAFNKAAFEKEKARAEAAAAAKK</sequence>
<dbReference type="SUPFAM" id="SSF53850">
    <property type="entry name" value="Periplasmic binding protein-like II"/>
    <property type="match status" value="1"/>
</dbReference>
<evidence type="ECO:0008006" key="6">
    <source>
        <dbReference type="Google" id="ProtNLM"/>
    </source>
</evidence>
<evidence type="ECO:0000256" key="2">
    <source>
        <dbReference type="ARBA" id="ARBA00022729"/>
    </source>
</evidence>